<dbReference type="PRINTS" id="PR00080">
    <property type="entry name" value="SDRFAMILY"/>
</dbReference>
<dbReference type="OrthoDB" id="9793825at2"/>
<dbReference type="CDD" id="cd05374">
    <property type="entry name" value="17beta-HSD-like_SDR_c"/>
    <property type="match status" value="1"/>
</dbReference>
<dbReference type="PRINTS" id="PR00081">
    <property type="entry name" value="GDHRDH"/>
</dbReference>
<dbReference type="AlphaFoldDB" id="A0A3N2R5B3"/>
<dbReference type="PANTHER" id="PTHR44169:SF6">
    <property type="entry name" value="NADPH-DEPENDENT 1-ACYLDIHYDROXYACETONE PHOSPHATE REDUCTASE"/>
    <property type="match status" value="1"/>
</dbReference>
<evidence type="ECO:0000256" key="2">
    <source>
        <dbReference type="ARBA" id="ARBA00023002"/>
    </source>
</evidence>
<keyword evidence="5" id="KW-1185">Reference proteome</keyword>
<evidence type="ECO:0000256" key="1">
    <source>
        <dbReference type="ARBA" id="ARBA00006484"/>
    </source>
</evidence>
<keyword evidence="2" id="KW-0560">Oxidoreductase</keyword>
<comment type="similarity">
    <text evidence="1 3">Belongs to the short-chain dehydrogenases/reductases (SDR) family.</text>
</comment>
<evidence type="ECO:0000313" key="4">
    <source>
        <dbReference type="EMBL" id="ROU02682.1"/>
    </source>
</evidence>
<accession>A0A3N2R5B3</accession>
<dbReference type="PANTHER" id="PTHR44169">
    <property type="entry name" value="NADPH-DEPENDENT 1-ACYLDIHYDROXYACETONE PHOSPHATE REDUCTASE"/>
    <property type="match status" value="1"/>
</dbReference>
<dbReference type="SUPFAM" id="SSF51735">
    <property type="entry name" value="NAD(P)-binding Rossmann-fold domains"/>
    <property type="match status" value="1"/>
</dbReference>
<dbReference type="EMBL" id="RDRB01000004">
    <property type="protein sequence ID" value="ROU02682.1"/>
    <property type="molecule type" value="Genomic_DNA"/>
</dbReference>
<dbReference type="PROSITE" id="PS00061">
    <property type="entry name" value="ADH_SHORT"/>
    <property type="match status" value="1"/>
</dbReference>
<evidence type="ECO:0000313" key="5">
    <source>
        <dbReference type="Proteomes" id="UP000268016"/>
    </source>
</evidence>
<proteinExistence type="inferred from homology"/>
<organism evidence="4 5">
    <name type="scientific">Histidinibacterium lentulum</name>
    <dbReference type="NCBI Taxonomy" id="2480588"/>
    <lineage>
        <taxon>Bacteria</taxon>
        <taxon>Pseudomonadati</taxon>
        <taxon>Pseudomonadota</taxon>
        <taxon>Alphaproteobacteria</taxon>
        <taxon>Rhodobacterales</taxon>
        <taxon>Paracoccaceae</taxon>
        <taxon>Histidinibacterium</taxon>
    </lineage>
</organism>
<reference evidence="4 5" key="1">
    <citation type="submission" date="2018-10" db="EMBL/GenBank/DDBJ databases">
        <title>Histidinibacterium lentulum gen. nov., sp. nov., a marine bacterium from the culture broth of Picochlorum sp. 122.</title>
        <authorList>
            <person name="Wang G."/>
        </authorList>
    </citation>
    <scope>NUCLEOTIDE SEQUENCE [LARGE SCALE GENOMIC DNA]</scope>
    <source>
        <strain evidence="4 5">B17</strain>
    </source>
</reference>
<dbReference type="InterPro" id="IPR020904">
    <property type="entry name" value="Sc_DH/Rdtase_CS"/>
</dbReference>
<dbReference type="Pfam" id="PF00106">
    <property type="entry name" value="adh_short"/>
    <property type="match status" value="1"/>
</dbReference>
<dbReference type="InterPro" id="IPR036291">
    <property type="entry name" value="NAD(P)-bd_dom_sf"/>
</dbReference>
<gene>
    <name evidence="4" type="ORF">EAT49_10190</name>
</gene>
<protein>
    <submittedName>
        <fullName evidence="4">SDR family NAD(P)-dependent oxidoreductase</fullName>
    </submittedName>
</protein>
<name>A0A3N2R5B3_9RHOB</name>
<dbReference type="GO" id="GO:0016491">
    <property type="term" value="F:oxidoreductase activity"/>
    <property type="evidence" value="ECO:0007669"/>
    <property type="project" value="UniProtKB-KW"/>
</dbReference>
<evidence type="ECO:0000256" key="3">
    <source>
        <dbReference type="RuleBase" id="RU000363"/>
    </source>
</evidence>
<dbReference type="Proteomes" id="UP000268016">
    <property type="component" value="Unassembled WGS sequence"/>
</dbReference>
<dbReference type="Gene3D" id="3.40.50.720">
    <property type="entry name" value="NAD(P)-binding Rossmann-like Domain"/>
    <property type="match status" value="1"/>
</dbReference>
<dbReference type="InterPro" id="IPR002347">
    <property type="entry name" value="SDR_fam"/>
</dbReference>
<dbReference type="RefSeq" id="WP_123642203.1">
    <property type="nucleotide sequence ID" value="NZ_ML119084.1"/>
</dbReference>
<comment type="caution">
    <text evidence="4">The sequence shown here is derived from an EMBL/GenBank/DDBJ whole genome shotgun (WGS) entry which is preliminary data.</text>
</comment>
<sequence>MTRTILITGCSSGIGRDAALKLSRLGWGVVASARSAADVDRLRGDGLKTVRLDYADEASIAEGFEEALGITGGRLDALFNNGAHALPGPLEDIPSAGLRAQLEANVIGWHDLTRRAIPVMRAQGYGRIVQNSSVLGLVGVKWRGAYVATKFAIEGYSDVLRQELAGSGIHVILIEPGPIATKMRENAIRQFERWVDWESSARAEEYRAGLLEKLYKGSAGKTQHPPAAVTRVLVRALEARRPAARYPVTPNTTAAMALRRLLPARLLDRLLSRA</sequence>